<sequence>MLEGKSAIITGGASGMGRAAALRLASEGARVCLLDTNQEKLTEAKMEIEKNNGIAWSFVCDISQPKQVRQAVEEAANGWGRIDIVFANAGIVGVLAPIETMDEENWEKVMNVNLTGTFLTVKYAIPYLKKQGGSIIITSSVSGNRVFSQSGFSAYSSSKAAQAAFAKMAALELAKYNIRVNAICPGGINTDFGQSIKRAPDLEKVSIPVTFPEGDKPLEKRSGKPGQIADLVHFLASEASEHISGTEIFIDGAESLLRG</sequence>
<dbReference type="CDD" id="cd05233">
    <property type="entry name" value="SDR_c"/>
    <property type="match status" value="1"/>
</dbReference>
<reference evidence="3 4" key="1">
    <citation type="submission" date="2016-10" db="EMBL/GenBank/DDBJ databases">
        <authorList>
            <person name="de Groot N.N."/>
        </authorList>
    </citation>
    <scope>NUCLEOTIDE SEQUENCE [LARGE SCALE GENOMIC DNA]</scope>
    <source>
        <strain evidence="3 4">CGMCC 1.6502</strain>
    </source>
</reference>
<dbReference type="AlphaFoldDB" id="A0A1G8YDK3"/>
<dbReference type="Pfam" id="PF13561">
    <property type="entry name" value="adh_short_C2"/>
    <property type="match status" value="1"/>
</dbReference>
<gene>
    <name evidence="3" type="ORF">SAMN05216243_1559</name>
</gene>
<dbReference type="SUPFAM" id="SSF51735">
    <property type="entry name" value="NAD(P)-binding Rossmann-fold domains"/>
    <property type="match status" value="1"/>
</dbReference>
<evidence type="ECO:0000313" key="4">
    <source>
        <dbReference type="Proteomes" id="UP000198694"/>
    </source>
</evidence>
<accession>A0A1G8YDK3</accession>
<dbReference type="NCBIfam" id="NF004203">
    <property type="entry name" value="PRK05653.2-4"/>
    <property type="match status" value="1"/>
</dbReference>
<dbReference type="PANTHER" id="PTHR24321:SF8">
    <property type="entry name" value="ESTRADIOL 17-BETA-DEHYDROGENASE 8-RELATED"/>
    <property type="match status" value="1"/>
</dbReference>
<evidence type="ECO:0000313" key="3">
    <source>
        <dbReference type="EMBL" id="SDK00952.1"/>
    </source>
</evidence>
<evidence type="ECO:0000256" key="2">
    <source>
        <dbReference type="ARBA" id="ARBA00023002"/>
    </source>
</evidence>
<dbReference type="STRING" id="407036.SAMN05216243_1559"/>
<keyword evidence="4" id="KW-1185">Reference proteome</keyword>
<dbReference type="EMBL" id="FNFL01000002">
    <property type="protein sequence ID" value="SDK00952.1"/>
    <property type="molecule type" value="Genomic_DNA"/>
</dbReference>
<name>A0A1G8YDK3_9BACI</name>
<dbReference type="PRINTS" id="PR00081">
    <property type="entry name" value="GDHRDH"/>
</dbReference>
<dbReference type="PRINTS" id="PR00080">
    <property type="entry name" value="SDRFAMILY"/>
</dbReference>
<comment type="similarity">
    <text evidence="1">Belongs to the short-chain dehydrogenases/reductases (SDR) family.</text>
</comment>
<dbReference type="GO" id="GO:0016491">
    <property type="term" value="F:oxidoreductase activity"/>
    <property type="evidence" value="ECO:0007669"/>
    <property type="project" value="UniProtKB-KW"/>
</dbReference>
<dbReference type="InterPro" id="IPR036291">
    <property type="entry name" value="NAD(P)-bd_dom_sf"/>
</dbReference>
<keyword evidence="2" id="KW-0560">Oxidoreductase</keyword>
<dbReference type="GO" id="GO:0008206">
    <property type="term" value="P:bile acid metabolic process"/>
    <property type="evidence" value="ECO:0007669"/>
    <property type="project" value="UniProtKB-ARBA"/>
</dbReference>
<dbReference type="Gene3D" id="3.40.50.720">
    <property type="entry name" value="NAD(P)-binding Rossmann-like Domain"/>
    <property type="match status" value="1"/>
</dbReference>
<evidence type="ECO:0000256" key="1">
    <source>
        <dbReference type="ARBA" id="ARBA00006484"/>
    </source>
</evidence>
<proteinExistence type="inferred from homology"/>
<dbReference type="FunFam" id="3.40.50.720:FF:000084">
    <property type="entry name" value="Short-chain dehydrogenase reductase"/>
    <property type="match status" value="1"/>
</dbReference>
<dbReference type="Proteomes" id="UP000198694">
    <property type="component" value="Unassembled WGS sequence"/>
</dbReference>
<protein>
    <submittedName>
        <fullName evidence="3">NAD(P)-dependent dehydrogenase, short-chain alcohol dehydrogenase family</fullName>
    </submittedName>
</protein>
<organism evidence="3 4">
    <name type="scientific">Sediminibacillus albus</name>
    <dbReference type="NCBI Taxonomy" id="407036"/>
    <lineage>
        <taxon>Bacteria</taxon>
        <taxon>Bacillati</taxon>
        <taxon>Bacillota</taxon>
        <taxon>Bacilli</taxon>
        <taxon>Bacillales</taxon>
        <taxon>Bacillaceae</taxon>
        <taxon>Sediminibacillus</taxon>
    </lineage>
</organism>
<dbReference type="PANTHER" id="PTHR24321">
    <property type="entry name" value="DEHYDROGENASES, SHORT CHAIN"/>
    <property type="match status" value="1"/>
</dbReference>
<dbReference type="InterPro" id="IPR002347">
    <property type="entry name" value="SDR_fam"/>
</dbReference>